<dbReference type="Pfam" id="PF04773">
    <property type="entry name" value="FecR"/>
    <property type="match status" value="1"/>
</dbReference>
<dbReference type="PANTHER" id="PTHR30273:SF2">
    <property type="entry name" value="PROTEIN FECR"/>
    <property type="match status" value="1"/>
</dbReference>
<feature type="transmembrane region" description="Helical" evidence="1">
    <location>
        <begin position="76"/>
        <end position="95"/>
    </location>
</feature>
<evidence type="ECO:0000256" key="1">
    <source>
        <dbReference type="SAM" id="Phobius"/>
    </source>
</evidence>
<keyword evidence="1" id="KW-1133">Transmembrane helix</keyword>
<organism evidence="4 5">
    <name type="scientific">Chitinophaga skermanii</name>
    <dbReference type="NCBI Taxonomy" id="331697"/>
    <lineage>
        <taxon>Bacteria</taxon>
        <taxon>Pseudomonadati</taxon>
        <taxon>Bacteroidota</taxon>
        <taxon>Chitinophagia</taxon>
        <taxon>Chitinophagales</taxon>
        <taxon>Chitinophagaceae</taxon>
        <taxon>Chitinophaga</taxon>
    </lineage>
</organism>
<dbReference type="RefSeq" id="WP_111599013.1">
    <property type="nucleotide sequence ID" value="NZ_QLLL01000006.1"/>
</dbReference>
<sequence length="343" mass="38928">MDIDQIKQVLERYTQGKCTPAEQEVIEKWFASINQHQTSYFDDELLQAQLNAVQLRIHQKMESPKSLYRRLLQPKWVGLAASILICIVVVIYALYTPKPTLHPSSSTIAVNSKLKTNKIIRNGYVEITTAKGSNEKLLLADGSTVQLNASSKLRYPVDFGPHARNIYLDEGEAYFKVATDAKRPFTVHTAELATTALGTSFNIRAYAHENKITVALLTGKVQIDHVTEQTQSTQPAFILLPSELLSYDRKSFSIVKTSFEQANDIVGWKQGYLVFKDAGYQEVITEIENRYDVTIINQSDKKDWNYTGYFKDENLQDVIETICLTKNIDYTITNDTIILKSKN</sequence>
<dbReference type="InterPro" id="IPR032508">
    <property type="entry name" value="FecR_C"/>
</dbReference>
<keyword evidence="1" id="KW-0812">Transmembrane</keyword>
<dbReference type="PANTHER" id="PTHR30273">
    <property type="entry name" value="PERIPLASMIC SIGNAL SENSOR AND SIGMA FACTOR ACTIVATOR FECR-RELATED"/>
    <property type="match status" value="1"/>
</dbReference>
<feature type="domain" description="FecR protein" evidence="2">
    <location>
        <begin position="126"/>
        <end position="222"/>
    </location>
</feature>
<gene>
    <name evidence="4" type="ORF">LX64_03605</name>
</gene>
<feature type="domain" description="Protein FecR C-terminal" evidence="3">
    <location>
        <begin position="272"/>
        <end position="339"/>
    </location>
</feature>
<proteinExistence type="predicted"/>
<evidence type="ECO:0000313" key="5">
    <source>
        <dbReference type="Proteomes" id="UP000249547"/>
    </source>
</evidence>
<evidence type="ECO:0000313" key="4">
    <source>
        <dbReference type="EMBL" id="RAJ02585.1"/>
    </source>
</evidence>
<dbReference type="GO" id="GO:0016989">
    <property type="term" value="F:sigma factor antagonist activity"/>
    <property type="evidence" value="ECO:0007669"/>
    <property type="project" value="TreeGrafter"/>
</dbReference>
<dbReference type="InterPro" id="IPR006860">
    <property type="entry name" value="FecR"/>
</dbReference>
<protein>
    <submittedName>
        <fullName evidence="4">FecR family protein</fullName>
    </submittedName>
</protein>
<evidence type="ECO:0000259" key="3">
    <source>
        <dbReference type="Pfam" id="PF16344"/>
    </source>
</evidence>
<dbReference type="OrthoDB" id="645173at2"/>
<keyword evidence="1" id="KW-0472">Membrane</keyword>
<evidence type="ECO:0000259" key="2">
    <source>
        <dbReference type="Pfam" id="PF04773"/>
    </source>
</evidence>
<dbReference type="PIRSF" id="PIRSF018266">
    <property type="entry name" value="FecR"/>
    <property type="match status" value="1"/>
</dbReference>
<accession>A0A327QF11</accession>
<reference evidence="4 5" key="1">
    <citation type="submission" date="2018-06" db="EMBL/GenBank/DDBJ databases">
        <title>Genomic Encyclopedia of Archaeal and Bacterial Type Strains, Phase II (KMG-II): from individual species to whole genera.</title>
        <authorList>
            <person name="Goeker M."/>
        </authorList>
    </citation>
    <scope>NUCLEOTIDE SEQUENCE [LARGE SCALE GENOMIC DNA]</scope>
    <source>
        <strain evidence="4 5">DSM 23857</strain>
    </source>
</reference>
<dbReference type="AlphaFoldDB" id="A0A327QF11"/>
<name>A0A327QF11_9BACT</name>
<dbReference type="InterPro" id="IPR012373">
    <property type="entry name" value="Ferrdict_sens_TM"/>
</dbReference>
<keyword evidence="5" id="KW-1185">Reference proteome</keyword>
<dbReference type="Pfam" id="PF16344">
    <property type="entry name" value="FecR_C"/>
    <property type="match status" value="1"/>
</dbReference>
<dbReference type="Gene3D" id="3.55.50.30">
    <property type="match status" value="1"/>
</dbReference>
<dbReference type="EMBL" id="QLLL01000006">
    <property type="protein sequence ID" value="RAJ02585.1"/>
    <property type="molecule type" value="Genomic_DNA"/>
</dbReference>
<dbReference type="Proteomes" id="UP000249547">
    <property type="component" value="Unassembled WGS sequence"/>
</dbReference>
<comment type="caution">
    <text evidence="4">The sequence shown here is derived from an EMBL/GenBank/DDBJ whole genome shotgun (WGS) entry which is preliminary data.</text>
</comment>
<dbReference type="Gene3D" id="2.60.120.1440">
    <property type="match status" value="1"/>
</dbReference>